<reference evidence="2 3" key="1">
    <citation type="journal article" date="2015" name="Genome Announc.">
        <title>Expanding the biotechnology potential of lactobacilli through comparative genomics of 213 strains and associated genera.</title>
        <authorList>
            <person name="Sun Z."/>
            <person name="Harris H.M."/>
            <person name="McCann A."/>
            <person name="Guo C."/>
            <person name="Argimon S."/>
            <person name="Zhang W."/>
            <person name="Yang X."/>
            <person name="Jeffery I.B."/>
            <person name="Cooney J.C."/>
            <person name="Kagawa T.F."/>
            <person name="Liu W."/>
            <person name="Song Y."/>
            <person name="Salvetti E."/>
            <person name="Wrobel A."/>
            <person name="Rasinkangas P."/>
            <person name="Parkhill J."/>
            <person name="Rea M.C."/>
            <person name="O'Sullivan O."/>
            <person name="Ritari J."/>
            <person name="Douillard F.P."/>
            <person name="Paul Ross R."/>
            <person name="Yang R."/>
            <person name="Briner A.E."/>
            <person name="Felis G.E."/>
            <person name="de Vos W.M."/>
            <person name="Barrangou R."/>
            <person name="Klaenhammer T.R."/>
            <person name="Caufield P.W."/>
            <person name="Cui Y."/>
            <person name="Zhang H."/>
            <person name="O'Toole P.W."/>
        </authorList>
    </citation>
    <scope>NUCLEOTIDE SEQUENCE [LARGE SCALE GENOMIC DNA]</scope>
    <source>
        <strain evidence="2 3">DSM 23927</strain>
    </source>
</reference>
<dbReference type="Pfam" id="PF04883">
    <property type="entry name" value="HK97-gp10_like"/>
    <property type="match status" value="1"/>
</dbReference>
<evidence type="ECO:0008006" key="4">
    <source>
        <dbReference type="Google" id="ProtNLM"/>
    </source>
</evidence>
<sequence length="113" mass="12174">MAIEIDLSDILDSYSKEVADKVKEIQDDVADEAVSTLQSTSPKKAGKYAKGWAKQRDGNTVRVYNKTHAGLTHLLENGHAKKDGGRTQAQPHIGPAAAAAAKSFESKIRQELG</sequence>
<dbReference type="EMBL" id="AYZQ01000001">
    <property type="protein sequence ID" value="KRM73009.1"/>
    <property type="molecule type" value="Genomic_DNA"/>
</dbReference>
<dbReference type="STRING" id="1423727.FC34_GL000729"/>
<protein>
    <recommendedName>
        <fullName evidence="4">HK97 gp10 family phage protein</fullName>
    </recommendedName>
</protein>
<evidence type="ECO:0000313" key="2">
    <source>
        <dbReference type="EMBL" id="KRM73009.1"/>
    </source>
</evidence>
<comment type="caution">
    <text evidence="2">The sequence shown here is derived from an EMBL/GenBank/DDBJ whole genome shotgun (WGS) entry which is preliminary data.</text>
</comment>
<keyword evidence="3" id="KW-1185">Reference proteome</keyword>
<dbReference type="Proteomes" id="UP000051672">
    <property type="component" value="Unassembled WGS sequence"/>
</dbReference>
<feature type="region of interest" description="Disordered" evidence="1">
    <location>
        <begin position="78"/>
        <end position="105"/>
    </location>
</feature>
<gene>
    <name evidence="2" type="ORF">FC34_GL000729</name>
</gene>
<dbReference type="OrthoDB" id="1696709at2"/>
<proteinExistence type="predicted"/>
<organism evidence="2 3">
    <name type="scientific">Lacticaseibacillus brantae DSM 23927</name>
    <dbReference type="NCBI Taxonomy" id="1423727"/>
    <lineage>
        <taxon>Bacteria</taxon>
        <taxon>Bacillati</taxon>
        <taxon>Bacillota</taxon>
        <taxon>Bacilli</taxon>
        <taxon>Lactobacillales</taxon>
        <taxon>Lactobacillaceae</taxon>
        <taxon>Lacticaseibacillus</taxon>
    </lineage>
</organism>
<dbReference type="PATRIC" id="fig|1423727.3.peg.732"/>
<name>A0A0R2B0A0_9LACO</name>
<dbReference type="AlphaFoldDB" id="A0A0R2B0A0"/>
<dbReference type="InterPro" id="IPR010064">
    <property type="entry name" value="HK97-gp10_tail"/>
</dbReference>
<evidence type="ECO:0000313" key="3">
    <source>
        <dbReference type="Proteomes" id="UP000051672"/>
    </source>
</evidence>
<dbReference type="RefSeq" id="WP_057894012.1">
    <property type="nucleotide sequence ID" value="NZ_AYZQ01000001.1"/>
</dbReference>
<evidence type="ECO:0000256" key="1">
    <source>
        <dbReference type="SAM" id="MobiDB-lite"/>
    </source>
</evidence>
<accession>A0A0R2B0A0</accession>